<name>A0A1C2IG79_ACITH</name>
<sequence length="246" mass="27775">MGKPQKRQKIVYEKKDKSGNHGQQQAPVTPSAPRTVDLLKMDVSSLEAIAASAAERNSRMEAEKKTVMRNSAKTDMKSAKEPENATKNPESHKRWSKKRAQKVKIKDGGLSNQPESISAIALARRMRHNWGHIALILHYRLPMAIGSGNELIEHLQGALVAHRYLQNPSRKSIRGMLRIWVMSNDYLARLAAPGSLRYYPDLRVAGPVSEEHRAKAREQLKERLSLGDAEVDAMVLAVEEKYRRNR</sequence>
<dbReference type="Proteomes" id="UP000095008">
    <property type="component" value="Unassembled WGS sequence"/>
</dbReference>
<dbReference type="Gene3D" id="1.10.1710.10">
    <property type="entry name" value="ProQ/FinO domain"/>
    <property type="match status" value="1"/>
</dbReference>
<evidence type="ECO:0000313" key="3">
    <source>
        <dbReference type="Proteomes" id="UP000095008"/>
    </source>
</evidence>
<feature type="compositionally biased region" description="Basic residues" evidence="1">
    <location>
        <begin position="94"/>
        <end position="103"/>
    </location>
</feature>
<feature type="region of interest" description="Disordered" evidence="1">
    <location>
        <begin position="53"/>
        <end position="110"/>
    </location>
</feature>
<dbReference type="EMBL" id="LWRY01000024">
    <property type="protein sequence ID" value="OCX74991.1"/>
    <property type="molecule type" value="Genomic_DNA"/>
</dbReference>
<evidence type="ECO:0000256" key="1">
    <source>
        <dbReference type="SAM" id="MobiDB-lite"/>
    </source>
</evidence>
<comment type="caution">
    <text evidence="2">The sequence shown here is derived from an EMBL/GenBank/DDBJ whole genome shotgun (WGS) entry which is preliminary data.</text>
</comment>
<dbReference type="OrthoDB" id="10000895at2"/>
<reference evidence="2" key="1">
    <citation type="journal article" date="2016" name="Int. J. Mol. Sci.">
        <title>Comparative genomics of the extreme acidophile Acidithiobacillus thiooxidans reveals intraspecific divergence and niche adaptation.</title>
        <authorList>
            <person name="Zhang X."/>
            <person name="Feng X."/>
            <person name="Tao J."/>
            <person name="Ma L."/>
            <person name="Xiao Y."/>
            <person name="Liang Y."/>
            <person name="Liu X."/>
            <person name="Yin H."/>
        </authorList>
    </citation>
    <scope>NUCLEOTIDE SEQUENCE [LARGE SCALE GENOMIC DNA]</scope>
    <source>
        <strain evidence="2">DXS-W</strain>
    </source>
</reference>
<keyword evidence="3" id="KW-1185">Reference proteome</keyword>
<evidence type="ECO:0000313" key="2">
    <source>
        <dbReference type="EMBL" id="OCX74991.1"/>
    </source>
</evidence>
<dbReference type="RefSeq" id="WP_065973732.1">
    <property type="nucleotide sequence ID" value="NZ_LWRY01000024.1"/>
</dbReference>
<feature type="compositionally biased region" description="Basic and acidic residues" evidence="1">
    <location>
        <begin position="56"/>
        <end position="93"/>
    </location>
</feature>
<feature type="compositionally biased region" description="Basic and acidic residues" evidence="1">
    <location>
        <begin position="10"/>
        <end position="19"/>
    </location>
</feature>
<feature type="region of interest" description="Disordered" evidence="1">
    <location>
        <begin position="1"/>
        <end position="34"/>
    </location>
</feature>
<dbReference type="SUPFAM" id="SSF48657">
    <property type="entry name" value="FinO-like"/>
    <property type="match status" value="1"/>
</dbReference>
<proteinExistence type="predicted"/>
<dbReference type="InterPro" id="IPR036442">
    <property type="entry name" value="ProQ/FinO_sf"/>
</dbReference>
<dbReference type="AlphaFoldDB" id="A0A1C2IG79"/>
<accession>A0A1C2IG79</accession>
<protein>
    <submittedName>
        <fullName evidence="2">Uncharacterized protein</fullName>
    </submittedName>
</protein>
<organism evidence="2 3">
    <name type="scientific">Acidithiobacillus thiooxidans</name>
    <name type="common">Thiobacillus thiooxidans</name>
    <dbReference type="NCBI Taxonomy" id="930"/>
    <lineage>
        <taxon>Bacteria</taxon>
        <taxon>Pseudomonadati</taxon>
        <taxon>Pseudomonadota</taxon>
        <taxon>Acidithiobacillia</taxon>
        <taxon>Acidithiobacillales</taxon>
        <taxon>Acidithiobacillaceae</taxon>
        <taxon>Acidithiobacillus</taxon>
    </lineage>
</organism>
<gene>
    <name evidence="2" type="ORF">A6M23_03900</name>
</gene>